<reference evidence="4" key="1">
    <citation type="journal article" date="2011" name="MBio">
        <title>Novel metabolic attributes of the genus Cyanothece, comprising a group of unicellular nitrogen-fixing Cyanobacteria.</title>
        <authorList>
            <person name="Bandyopadhyay A."/>
            <person name="Elvitigala T."/>
            <person name="Welsh E."/>
            <person name="Stockel J."/>
            <person name="Liberton M."/>
            <person name="Min H."/>
            <person name="Sherman L.A."/>
            <person name="Pakrasi H.B."/>
        </authorList>
    </citation>
    <scope>NUCLEOTIDE SEQUENCE [LARGE SCALE GENOMIC DNA]</scope>
    <source>
        <strain evidence="4">PCC 7424</strain>
    </source>
</reference>
<name>B7KC50_GLOC7</name>
<evidence type="ECO:0000256" key="1">
    <source>
        <dbReference type="SAM" id="MobiDB-lite"/>
    </source>
</evidence>
<keyword evidence="4" id="KW-1185">Reference proteome</keyword>
<evidence type="ECO:0000313" key="4">
    <source>
        <dbReference type="Proteomes" id="UP000002384"/>
    </source>
</evidence>
<dbReference type="RefSeq" id="WP_012597823.1">
    <property type="nucleotide sequence ID" value="NC_011729.1"/>
</dbReference>
<dbReference type="HOGENOM" id="CLU_125369_0_0_3"/>
<evidence type="ECO:0000256" key="2">
    <source>
        <dbReference type="SAM" id="SignalP"/>
    </source>
</evidence>
<dbReference type="eggNOG" id="ENOG5033RV5">
    <property type="taxonomic scope" value="Bacteria"/>
</dbReference>
<dbReference type="OrthoDB" id="423383at2"/>
<organism evidence="3 4">
    <name type="scientific">Gloeothece citriformis (strain PCC 7424)</name>
    <name type="common">Cyanothece sp. (strain PCC 7424)</name>
    <dbReference type="NCBI Taxonomy" id="65393"/>
    <lineage>
        <taxon>Bacteria</taxon>
        <taxon>Bacillati</taxon>
        <taxon>Cyanobacteriota</taxon>
        <taxon>Cyanophyceae</taxon>
        <taxon>Oscillatoriophycideae</taxon>
        <taxon>Chroococcales</taxon>
        <taxon>Aphanothecaceae</taxon>
        <taxon>Gloeothece</taxon>
        <taxon>Gloeothece citriformis</taxon>
    </lineage>
</organism>
<dbReference type="EMBL" id="CP001291">
    <property type="protein sequence ID" value="ACK68873.1"/>
    <property type="molecule type" value="Genomic_DNA"/>
</dbReference>
<evidence type="ECO:0000313" key="3">
    <source>
        <dbReference type="EMBL" id="ACK68873.1"/>
    </source>
</evidence>
<dbReference type="AlphaFoldDB" id="B7KC50"/>
<gene>
    <name evidence="3" type="ordered locus">PCC7424_0406</name>
</gene>
<sequence>MNNISRTFAGATALLSVAVFCPNPANAEPTEQLISQLRGHDEYTGEADFEASRYNIGRVRGITGNILSIELFEPVVIGDREIKSINVTATQTVARQMTSGQVYNDIGYPLPGDDVGLVYEDDQWQIIGRYHPYWVTRLDLKEVPVVERSAFEWDPQPFGLPPLQPSPVVIEREPAPAPAPEPVQGLW</sequence>
<dbReference type="Proteomes" id="UP000002384">
    <property type="component" value="Chromosome"/>
</dbReference>
<feature type="chain" id="PRO_5002858890" description="PRC-barrel domain-containing protein" evidence="2">
    <location>
        <begin position="28"/>
        <end position="187"/>
    </location>
</feature>
<feature type="region of interest" description="Disordered" evidence="1">
    <location>
        <begin position="164"/>
        <end position="187"/>
    </location>
</feature>
<accession>B7KC50</accession>
<proteinExistence type="predicted"/>
<dbReference type="KEGG" id="cyc:PCC7424_0406"/>
<keyword evidence="2" id="KW-0732">Signal</keyword>
<evidence type="ECO:0008006" key="5">
    <source>
        <dbReference type="Google" id="ProtNLM"/>
    </source>
</evidence>
<protein>
    <recommendedName>
        <fullName evidence="5">PRC-barrel domain-containing protein</fullName>
    </recommendedName>
</protein>
<feature type="signal peptide" evidence="2">
    <location>
        <begin position="1"/>
        <end position="27"/>
    </location>
</feature>